<accession>A0A1I6TGJ1</accession>
<dbReference type="GO" id="GO:0046487">
    <property type="term" value="P:glyoxylate metabolic process"/>
    <property type="evidence" value="ECO:0007669"/>
    <property type="project" value="TreeGrafter"/>
</dbReference>
<keyword evidence="1 2" id="KW-0413">Isomerase</keyword>
<dbReference type="InterPro" id="IPR026040">
    <property type="entry name" value="HyI-like"/>
</dbReference>
<gene>
    <name evidence="5" type="ORF">SAMN04488040_2249</name>
</gene>
<proteinExistence type="inferred from homology"/>
<sequence length="251" mass="27512">MKPAANLSLLWQELPYLDRFKAAARAGFTAVEVLFPYDEPLTETKAACAANGLDLILINAPPLARADQPRGFAAVPDQVDTFRRDIIRAFRYAEALNARFVHVMAGNAEGDAAFETFCRNLIWAAKSAPEGLTLTIEPLNPSAMPGYFLNDYALAKHVLDEVSMKNVGLQYDSYHAQMIHGNAVEIFETYRGDIVHAQIGDSPDRSTPGSGDIDFAGLFTAMTAAGYDGWISGEYNPGPKTEDSLNWMKML</sequence>
<name>A0A1I6TGJ1_9RHOB</name>
<keyword evidence="5" id="KW-0670">Pyruvate</keyword>
<dbReference type="EMBL" id="FPAJ01000003">
    <property type="protein sequence ID" value="SFS88303.1"/>
    <property type="molecule type" value="Genomic_DNA"/>
</dbReference>
<evidence type="ECO:0000256" key="1">
    <source>
        <dbReference type="ARBA" id="ARBA00023235"/>
    </source>
</evidence>
<dbReference type="AlphaFoldDB" id="A0A1I6TGJ1"/>
<dbReference type="PANTHER" id="PTHR43489">
    <property type="entry name" value="ISOMERASE"/>
    <property type="match status" value="1"/>
</dbReference>
<evidence type="ECO:0000259" key="4">
    <source>
        <dbReference type="Pfam" id="PF01261"/>
    </source>
</evidence>
<dbReference type="InterPro" id="IPR013022">
    <property type="entry name" value="Xyl_isomerase-like_TIM-brl"/>
</dbReference>
<organism evidence="5 6">
    <name type="scientific">Sulfitobacter marinus</name>
    <dbReference type="NCBI Taxonomy" id="394264"/>
    <lineage>
        <taxon>Bacteria</taxon>
        <taxon>Pseudomonadati</taxon>
        <taxon>Pseudomonadota</taxon>
        <taxon>Alphaproteobacteria</taxon>
        <taxon>Rhodobacterales</taxon>
        <taxon>Roseobacteraceae</taxon>
        <taxon>Sulfitobacter</taxon>
    </lineage>
</organism>
<dbReference type="PIRSF" id="PIRSF006241">
    <property type="entry name" value="HyI"/>
    <property type="match status" value="1"/>
</dbReference>
<dbReference type="STRING" id="394264.SAMN04488040_2249"/>
<dbReference type="RefSeq" id="WP_093916443.1">
    <property type="nucleotide sequence ID" value="NZ_FPAJ01000003.1"/>
</dbReference>
<evidence type="ECO:0000256" key="2">
    <source>
        <dbReference type="PIRNR" id="PIRNR006241"/>
    </source>
</evidence>
<evidence type="ECO:0000256" key="3">
    <source>
        <dbReference type="PIRSR" id="PIRSR006241-50"/>
    </source>
</evidence>
<dbReference type="InterPro" id="IPR050417">
    <property type="entry name" value="Sugar_Epim/Isomerase"/>
</dbReference>
<dbReference type="Gene3D" id="3.20.20.150">
    <property type="entry name" value="Divalent-metal-dependent TIM barrel enzymes"/>
    <property type="match status" value="1"/>
</dbReference>
<dbReference type="OrthoDB" id="9786584at2"/>
<dbReference type="GO" id="GO:0008903">
    <property type="term" value="F:hydroxypyruvate isomerase activity"/>
    <property type="evidence" value="ECO:0007669"/>
    <property type="project" value="TreeGrafter"/>
</dbReference>
<feature type="active site" description="Proton donor/acceptor" evidence="3">
    <location>
        <position position="234"/>
    </location>
</feature>
<protein>
    <submittedName>
        <fullName evidence="5">Hydroxypyruvate isomerase</fullName>
    </submittedName>
</protein>
<evidence type="ECO:0000313" key="5">
    <source>
        <dbReference type="EMBL" id="SFS88303.1"/>
    </source>
</evidence>
<dbReference type="SUPFAM" id="SSF51658">
    <property type="entry name" value="Xylose isomerase-like"/>
    <property type="match status" value="1"/>
</dbReference>
<feature type="domain" description="Xylose isomerase-like TIM barrel" evidence="4">
    <location>
        <begin position="20"/>
        <end position="249"/>
    </location>
</feature>
<dbReference type="PANTHER" id="PTHR43489:SF6">
    <property type="entry name" value="HYDROXYPYRUVATE ISOMERASE-RELATED"/>
    <property type="match status" value="1"/>
</dbReference>
<dbReference type="Proteomes" id="UP000199239">
    <property type="component" value="Unassembled WGS sequence"/>
</dbReference>
<dbReference type="InterPro" id="IPR036237">
    <property type="entry name" value="Xyl_isomerase-like_sf"/>
</dbReference>
<comment type="similarity">
    <text evidence="2">Belongs to the hyi family.</text>
</comment>
<keyword evidence="6" id="KW-1185">Reference proteome</keyword>
<feature type="active site" description="Proton donor/acceptor" evidence="3">
    <location>
        <position position="137"/>
    </location>
</feature>
<dbReference type="Pfam" id="PF01261">
    <property type="entry name" value="AP_endonuc_2"/>
    <property type="match status" value="1"/>
</dbReference>
<reference evidence="6" key="1">
    <citation type="submission" date="2016-10" db="EMBL/GenBank/DDBJ databases">
        <authorList>
            <person name="Varghese N."/>
            <person name="Submissions S."/>
        </authorList>
    </citation>
    <scope>NUCLEOTIDE SEQUENCE [LARGE SCALE GENOMIC DNA]</scope>
    <source>
        <strain evidence="6">DSM 23422</strain>
    </source>
</reference>
<evidence type="ECO:0000313" key="6">
    <source>
        <dbReference type="Proteomes" id="UP000199239"/>
    </source>
</evidence>